<keyword evidence="6" id="KW-1185">Reference proteome</keyword>
<dbReference type="InterPro" id="IPR013751">
    <property type="entry name" value="ACP_syn_III_N"/>
</dbReference>
<evidence type="ECO:0000259" key="3">
    <source>
        <dbReference type="Pfam" id="PF08541"/>
    </source>
</evidence>
<dbReference type="AlphaFoldDB" id="A0A0L8AJL5"/>
<dbReference type="InterPro" id="IPR016039">
    <property type="entry name" value="Thiolase-like"/>
</dbReference>
<keyword evidence="1" id="KW-0808">Transferase</keyword>
<dbReference type="PATRIC" id="fig|1566026.4.peg.738"/>
<organism evidence="5 6">
    <name type="scientific">Roseivirga seohaensis subsp. aquiponti</name>
    <dbReference type="NCBI Taxonomy" id="1566026"/>
    <lineage>
        <taxon>Bacteria</taxon>
        <taxon>Pseudomonadati</taxon>
        <taxon>Bacteroidota</taxon>
        <taxon>Cytophagia</taxon>
        <taxon>Cytophagales</taxon>
        <taxon>Roseivirgaceae</taxon>
        <taxon>Roseivirga</taxon>
    </lineage>
</organism>
<dbReference type="Pfam" id="PF08545">
    <property type="entry name" value="ACP_syn_III"/>
    <property type="match status" value="1"/>
</dbReference>
<name>A0A0L8AJL5_9BACT</name>
<keyword evidence="2" id="KW-0012">Acyltransferase</keyword>
<feature type="domain" description="Beta-ketoacyl-[acyl-carrier-protein] synthase III C-terminal" evidence="3">
    <location>
        <begin position="258"/>
        <end position="357"/>
    </location>
</feature>
<feature type="domain" description="Beta-ketoacyl-[acyl-carrier-protein] synthase III N-terminal" evidence="4">
    <location>
        <begin position="132"/>
        <end position="210"/>
    </location>
</feature>
<dbReference type="PANTHER" id="PTHR34069">
    <property type="entry name" value="3-OXOACYL-[ACYL-CARRIER-PROTEIN] SYNTHASE 3"/>
    <property type="match status" value="1"/>
</dbReference>
<proteinExistence type="predicted"/>
<evidence type="ECO:0000256" key="2">
    <source>
        <dbReference type="ARBA" id="ARBA00023315"/>
    </source>
</evidence>
<dbReference type="Pfam" id="PF08541">
    <property type="entry name" value="ACP_syn_III_C"/>
    <property type="match status" value="1"/>
</dbReference>
<dbReference type="PANTHER" id="PTHR34069:SF2">
    <property type="entry name" value="BETA-KETOACYL-[ACYL-CARRIER-PROTEIN] SYNTHASE III"/>
    <property type="match status" value="1"/>
</dbReference>
<dbReference type="GO" id="GO:0044550">
    <property type="term" value="P:secondary metabolite biosynthetic process"/>
    <property type="evidence" value="ECO:0007669"/>
    <property type="project" value="TreeGrafter"/>
</dbReference>
<dbReference type="InterPro" id="IPR013747">
    <property type="entry name" value="ACP_syn_III_C"/>
</dbReference>
<protein>
    <submittedName>
        <fullName evidence="5">3-oxoacyl-ACP synthase</fullName>
    </submittedName>
</protein>
<dbReference type="CDD" id="cd00830">
    <property type="entry name" value="KAS_III"/>
    <property type="match status" value="1"/>
</dbReference>
<sequence length="359" mass="39552">MRDCKVIINGVGSCIPERIVKNEDFLNAEFYQENGEKFTADNAEIIRKFEAITGIKARRYANDDQKASDLATIAAKNALDNSTIDAEELDYIIVAHNFGDMEVGTQRTDMMPSLASRVKHNLNIQNPATSCYDVIFGCPGWLQSSIQAYQMIMMGDAKNVLVVGTETISRVVDVHDRDSMIFADGAGATIFQGVSADTNGGVLSQSSRTDATVEMSYLEMGASFHPEKQNGKRFIKMKGRKIYEYALVNVAEAIKTAMDKAGVELKDVDKILIHQANEKMDEAILKKLFKICGQEKPMAEFMPMTIQDLGNSSVATIPTMLDLIQRNELEGHKINSGDILVFASVGAGMHINAMVYKVP</sequence>
<gene>
    <name evidence="5" type="ORF">OB69_12225</name>
</gene>
<dbReference type="GO" id="GO:0006633">
    <property type="term" value="P:fatty acid biosynthetic process"/>
    <property type="evidence" value="ECO:0007669"/>
    <property type="project" value="InterPro"/>
</dbReference>
<comment type="caution">
    <text evidence="5">The sequence shown here is derived from an EMBL/GenBank/DDBJ whole genome shotgun (WGS) entry which is preliminary data.</text>
</comment>
<dbReference type="GO" id="GO:0004315">
    <property type="term" value="F:3-oxoacyl-[acyl-carrier-protein] synthase activity"/>
    <property type="evidence" value="ECO:0007669"/>
    <property type="project" value="InterPro"/>
</dbReference>
<evidence type="ECO:0000259" key="4">
    <source>
        <dbReference type="Pfam" id="PF08545"/>
    </source>
</evidence>
<dbReference type="EMBL" id="JSVA01000013">
    <property type="protein sequence ID" value="KOF02375.1"/>
    <property type="molecule type" value="Genomic_DNA"/>
</dbReference>
<dbReference type="Gene3D" id="3.40.47.10">
    <property type="match status" value="2"/>
</dbReference>
<dbReference type="OrthoDB" id="5171393at2"/>
<dbReference type="RefSeq" id="WP_053224022.1">
    <property type="nucleotide sequence ID" value="NZ_JSVA01000013.1"/>
</dbReference>
<dbReference type="SUPFAM" id="SSF53901">
    <property type="entry name" value="Thiolase-like"/>
    <property type="match status" value="1"/>
</dbReference>
<evidence type="ECO:0000313" key="6">
    <source>
        <dbReference type="Proteomes" id="UP000036908"/>
    </source>
</evidence>
<evidence type="ECO:0000313" key="5">
    <source>
        <dbReference type="EMBL" id="KOF02375.1"/>
    </source>
</evidence>
<evidence type="ECO:0000256" key="1">
    <source>
        <dbReference type="ARBA" id="ARBA00022679"/>
    </source>
</evidence>
<reference evidence="6" key="1">
    <citation type="submission" date="2014-11" db="EMBL/GenBank/DDBJ databases">
        <title>Genome sequencing of Roseivirga sp. D-25.</title>
        <authorList>
            <person name="Selvaratnam C."/>
            <person name="Thevarajoo S."/>
            <person name="Goh K.M."/>
            <person name="Eee R."/>
            <person name="Chan K.-G."/>
            <person name="Chong C.S."/>
        </authorList>
    </citation>
    <scope>NUCLEOTIDE SEQUENCE [LARGE SCALE GENOMIC DNA]</scope>
    <source>
        <strain evidence="6">D-25</strain>
    </source>
</reference>
<dbReference type="Proteomes" id="UP000036908">
    <property type="component" value="Unassembled WGS sequence"/>
</dbReference>
<accession>A0A0L8AJL5</accession>